<dbReference type="Pfam" id="PF00571">
    <property type="entry name" value="CBS"/>
    <property type="match status" value="2"/>
</dbReference>
<dbReference type="InterPro" id="IPR051257">
    <property type="entry name" value="Diverse_CBS-Domain"/>
</dbReference>
<dbReference type="InterPro" id="IPR000595">
    <property type="entry name" value="cNMP-bd_dom"/>
</dbReference>
<dbReference type="CDD" id="cd00038">
    <property type="entry name" value="CAP_ED"/>
    <property type="match status" value="1"/>
</dbReference>
<dbReference type="InterPro" id="IPR046342">
    <property type="entry name" value="CBS_dom_sf"/>
</dbReference>
<dbReference type="GO" id="GO:0008773">
    <property type="term" value="F:[protein-PII] uridylyltransferase activity"/>
    <property type="evidence" value="ECO:0007669"/>
    <property type="project" value="InterPro"/>
</dbReference>
<gene>
    <name evidence="5" type="ORF">SAMN06265353_1026</name>
</gene>
<feature type="domain" description="CBS" evidence="4">
    <location>
        <begin position="153"/>
        <end position="208"/>
    </location>
</feature>
<dbReference type="Gene3D" id="2.60.120.10">
    <property type="entry name" value="Jelly Rolls"/>
    <property type="match status" value="1"/>
</dbReference>
<dbReference type="CDD" id="cd05401">
    <property type="entry name" value="NT_GlnE_GlnD_like"/>
    <property type="match status" value="1"/>
</dbReference>
<feature type="domain" description="CBS" evidence="4">
    <location>
        <begin position="217"/>
        <end position="272"/>
    </location>
</feature>
<dbReference type="RefSeq" id="WP_096602028.1">
    <property type="nucleotide sequence ID" value="NZ_OBEN01000005.1"/>
</dbReference>
<proteinExistence type="predicted"/>
<evidence type="ECO:0000256" key="1">
    <source>
        <dbReference type="ARBA" id="ARBA00023122"/>
    </source>
</evidence>
<evidence type="ECO:0000259" key="3">
    <source>
        <dbReference type="PROSITE" id="PS50042"/>
    </source>
</evidence>
<name>A0A285NXZ0_9AQUI</name>
<dbReference type="Pfam" id="PF03445">
    <property type="entry name" value="DUF294"/>
    <property type="match status" value="1"/>
</dbReference>
<dbReference type="InterPro" id="IPR000644">
    <property type="entry name" value="CBS_dom"/>
</dbReference>
<accession>A0A285NXZ0</accession>
<dbReference type="PROSITE" id="PS51371">
    <property type="entry name" value="CBS"/>
    <property type="match status" value="2"/>
</dbReference>
<dbReference type="InterPro" id="IPR018490">
    <property type="entry name" value="cNMP-bd_dom_sf"/>
</dbReference>
<dbReference type="SUPFAM" id="SSF51206">
    <property type="entry name" value="cAMP-binding domain-like"/>
    <property type="match status" value="1"/>
</dbReference>
<sequence length="629" mass="73393">MLDPERFFKETYPFDRLSEEDIKRLSSNIMVRYYSKGETIFEEGSSPLEFLYVIRKGAVVLKKDSAVVDYLQEGDSFDYLSLLENVPPSSKAVAIEDTILFMIHKRIFLRFLNDYEELRNFYTKKLIERVRKEKPQLSTGFDMWINLPIRHLKLSPPLFVDGQESVYQVILKMVEEDLSFALVIDENVIGIITERDIIKRVFAKDLDPKYTRAKDVASFPLIYIHMDAFLFDALLLMTRHNIRRLGVKDKDKIVGVLEDKDIIHHESQNIPFLAKYINKAKSTEEIAYAYSLMYKAVIEYTKQGTDPELIGRYISELSDRIMQRLVFLTIKEIGMEPPTAFSVLVLGSEGRREQSLKTDQDNALVYEDVPMLDLSVDDYFKDFSERYAKNLLKIGFPPCPGKVMLSNPVWRRSLKEWIVQIDRWIENPKGEHTIYLSVFLDLRTVFGSEWLEQELRDYIFKKASDNKVFLSFLASQVLRFRVPLGFFRDFVVEKTGFHKGEFDIKARGIFPLVHGVRVLALEHRISSTNTFERLKELSSTGVISESFAKDLADAYKFLIAIRLKFQADELSKGREPTNYINPSALSRAEKTVLKDVFRIVEEFQRFLNSKYKLSYFLTCYFLYCLSLCF</sequence>
<evidence type="ECO:0000313" key="6">
    <source>
        <dbReference type="Proteomes" id="UP000218627"/>
    </source>
</evidence>
<dbReference type="PROSITE" id="PS50042">
    <property type="entry name" value="CNMP_BINDING_3"/>
    <property type="match status" value="1"/>
</dbReference>
<dbReference type="PANTHER" id="PTHR43080:SF2">
    <property type="entry name" value="CBS DOMAIN-CONTAINING PROTEIN"/>
    <property type="match status" value="1"/>
</dbReference>
<dbReference type="SMART" id="SM00100">
    <property type="entry name" value="cNMP"/>
    <property type="match status" value="1"/>
</dbReference>
<dbReference type="Pfam" id="PF10335">
    <property type="entry name" value="DUF294_C"/>
    <property type="match status" value="1"/>
</dbReference>
<dbReference type="OrthoDB" id="9810963at2"/>
<evidence type="ECO:0000256" key="2">
    <source>
        <dbReference type="PROSITE-ProRule" id="PRU00703"/>
    </source>
</evidence>
<dbReference type="SUPFAM" id="SSF54631">
    <property type="entry name" value="CBS-domain pair"/>
    <property type="match status" value="1"/>
</dbReference>
<dbReference type="Gene3D" id="3.10.580.10">
    <property type="entry name" value="CBS-domain"/>
    <property type="match status" value="1"/>
</dbReference>
<dbReference type="EMBL" id="OBEN01000005">
    <property type="protein sequence ID" value="SNZ14309.1"/>
    <property type="molecule type" value="Genomic_DNA"/>
</dbReference>
<dbReference type="InterPro" id="IPR018821">
    <property type="entry name" value="DUF294_put_nucleoTrafse_sb-bd"/>
</dbReference>
<reference evidence="6" key="1">
    <citation type="submission" date="2017-09" db="EMBL/GenBank/DDBJ databases">
        <authorList>
            <person name="Varghese N."/>
            <person name="Submissions S."/>
        </authorList>
    </citation>
    <scope>NUCLEOTIDE SEQUENCE [LARGE SCALE GENOMIC DNA]</scope>
    <source>
        <strain evidence="6">DSM 2913</strain>
    </source>
</reference>
<dbReference type="InterPro" id="IPR014710">
    <property type="entry name" value="RmlC-like_jellyroll"/>
</dbReference>
<feature type="domain" description="Cyclic nucleotide-binding" evidence="3">
    <location>
        <begin position="13"/>
        <end position="129"/>
    </location>
</feature>
<dbReference type="InterPro" id="IPR005105">
    <property type="entry name" value="GlnD_Uridyltrans_N"/>
</dbReference>
<protein>
    <submittedName>
        <fullName evidence="5">CBS domain-containing protein</fullName>
    </submittedName>
</protein>
<evidence type="ECO:0000259" key="4">
    <source>
        <dbReference type="PROSITE" id="PS51371"/>
    </source>
</evidence>
<dbReference type="Pfam" id="PF00027">
    <property type="entry name" value="cNMP_binding"/>
    <property type="match status" value="1"/>
</dbReference>
<dbReference type="AlphaFoldDB" id="A0A285NXZ0"/>
<dbReference type="SMART" id="SM00116">
    <property type="entry name" value="CBS"/>
    <property type="match status" value="2"/>
</dbReference>
<dbReference type="Proteomes" id="UP000218627">
    <property type="component" value="Unassembled WGS sequence"/>
</dbReference>
<dbReference type="PANTHER" id="PTHR43080">
    <property type="entry name" value="CBS DOMAIN-CONTAINING PROTEIN CBSX3, MITOCHONDRIAL"/>
    <property type="match status" value="1"/>
</dbReference>
<organism evidence="5 6">
    <name type="scientific">Hydrogenobacter hydrogenophilus</name>
    <dbReference type="NCBI Taxonomy" id="35835"/>
    <lineage>
        <taxon>Bacteria</taxon>
        <taxon>Pseudomonadati</taxon>
        <taxon>Aquificota</taxon>
        <taxon>Aquificia</taxon>
        <taxon>Aquificales</taxon>
        <taxon>Aquificaceae</taxon>
        <taxon>Hydrogenobacter</taxon>
    </lineage>
</organism>
<keyword evidence="1 2" id="KW-0129">CBS domain</keyword>
<keyword evidence="6" id="KW-1185">Reference proteome</keyword>
<evidence type="ECO:0000313" key="5">
    <source>
        <dbReference type="EMBL" id="SNZ14309.1"/>
    </source>
</evidence>